<dbReference type="InterPro" id="IPR029479">
    <property type="entry name" value="Nitroreductase"/>
</dbReference>
<sequence length="198" mass="21793">MSNYISMLENRRSIYALGNDLPISEEAVTDLIKAAVKASPSSFNSQTSRVVILMDDAHAKLWNIVENTLKPLTPAEAFPNTQEKLASFAAGKGTILFFEDTSVVKALQEQFALYAENFPIWSDQSTGIAQHAVWVALAEANIGASLQHYNPIIDAEVAATWDIPANWKLTAQMPFGSIKAPAAEKEFMNDAERFMVIK</sequence>
<feature type="domain" description="Nitroreductase" evidence="4">
    <location>
        <begin position="9"/>
        <end position="176"/>
    </location>
</feature>
<dbReference type="InterPro" id="IPR000415">
    <property type="entry name" value="Nitroreductase-like"/>
</dbReference>
<dbReference type="Pfam" id="PF00881">
    <property type="entry name" value="Nitroreductase"/>
    <property type="match status" value="1"/>
</dbReference>
<dbReference type="EMBL" id="BMDT01000003">
    <property type="protein sequence ID" value="GGI65301.1"/>
    <property type="molecule type" value="Genomic_DNA"/>
</dbReference>
<evidence type="ECO:0000313" key="5">
    <source>
        <dbReference type="EMBL" id="GGI65301.1"/>
    </source>
</evidence>
<dbReference type="PANTHER" id="PTHR43035:SF1">
    <property type="entry name" value="FATTY ACID REPRESSION MUTANT PROTEIN 2-RELATED"/>
    <property type="match status" value="1"/>
</dbReference>
<comment type="caution">
    <text evidence="5">The sequence shown here is derived from an EMBL/GenBank/DDBJ whole genome shotgun (WGS) entry which is preliminary data.</text>
</comment>
<dbReference type="PANTHER" id="PTHR43035">
    <property type="entry name" value="FATTY ACID REPRESSION MUTANT PROTEIN 2-RELATED"/>
    <property type="match status" value="1"/>
</dbReference>
<evidence type="ECO:0000256" key="3">
    <source>
        <dbReference type="ARBA" id="ARBA00023002"/>
    </source>
</evidence>
<comment type="subcellular location">
    <subcellularLocation>
        <location evidence="1">Cytoplasm</location>
    </subcellularLocation>
</comment>
<dbReference type="FunFam" id="3.40.109.10:FF:000001">
    <property type="entry name" value="Nitroreductase family"/>
    <property type="match status" value="1"/>
</dbReference>
<dbReference type="AlphaFoldDB" id="A0A917N4C1"/>
<gene>
    <name evidence="5" type="ORF">GCM10011482_09550</name>
</gene>
<dbReference type="CDD" id="cd02140">
    <property type="entry name" value="Frm2-like"/>
    <property type="match status" value="1"/>
</dbReference>
<dbReference type="GO" id="GO:0016491">
    <property type="term" value="F:oxidoreductase activity"/>
    <property type="evidence" value="ECO:0007669"/>
    <property type="project" value="UniProtKB-KW"/>
</dbReference>
<evidence type="ECO:0000313" key="6">
    <source>
        <dbReference type="Proteomes" id="UP000622610"/>
    </source>
</evidence>
<reference evidence="5" key="1">
    <citation type="journal article" date="2014" name="Int. J. Syst. Evol. Microbiol.">
        <title>Complete genome sequence of Corynebacterium casei LMG S-19264T (=DSM 44701T), isolated from a smear-ripened cheese.</title>
        <authorList>
            <consortium name="US DOE Joint Genome Institute (JGI-PGF)"/>
            <person name="Walter F."/>
            <person name="Albersmeier A."/>
            <person name="Kalinowski J."/>
            <person name="Ruckert C."/>
        </authorList>
    </citation>
    <scope>NUCLEOTIDE SEQUENCE</scope>
    <source>
        <strain evidence="5">CCM 8433</strain>
    </source>
</reference>
<proteinExistence type="predicted"/>
<evidence type="ECO:0000256" key="2">
    <source>
        <dbReference type="ARBA" id="ARBA00022490"/>
    </source>
</evidence>
<keyword evidence="3" id="KW-0560">Oxidoreductase</keyword>
<name>A0A917N4C1_9ENTE</name>
<dbReference type="SUPFAM" id="SSF55469">
    <property type="entry name" value="FMN-dependent nitroreductase-like"/>
    <property type="match status" value="1"/>
</dbReference>
<dbReference type="Proteomes" id="UP000622610">
    <property type="component" value="Unassembled WGS sequence"/>
</dbReference>
<keyword evidence="2" id="KW-0963">Cytoplasm</keyword>
<evidence type="ECO:0000256" key="1">
    <source>
        <dbReference type="ARBA" id="ARBA00004496"/>
    </source>
</evidence>
<keyword evidence="6" id="KW-1185">Reference proteome</keyword>
<protein>
    <submittedName>
        <fullName evidence="5">Nitroreductase</fullName>
    </submittedName>
</protein>
<dbReference type="Gene3D" id="3.40.109.10">
    <property type="entry name" value="NADH Oxidase"/>
    <property type="match status" value="1"/>
</dbReference>
<evidence type="ECO:0000259" key="4">
    <source>
        <dbReference type="Pfam" id="PF00881"/>
    </source>
</evidence>
<dbReference type="RefSeq" id="WP_188367140.1">
    <property type="nucleotide sequence ID" value="NZ_BMDT01000003.1"/>
</dbReference>
<dbReference type="GO" id="GO:0005737">
    <property type="term" value="C:cytoplasm"/>
    <property type="evidence" value="ECO:0007669"/>
    <property type="project" value="UniProtKB-SubCell"/>
</dbReference>
<reference evidence="5" key="2">
    <citation type="submission" date="2020-09" db="EMBL/GenBank/DDBJ databases">
        <authorList>
            <person name="Sun Q."/>
            <person name="Sedlacek I."/>
        </authorList>
    </citation>
    <scope>NUCLEOTIDE SEQUENCE</scope>
    <source>
        <strain evidence="5">CCM 8433</strain>
    </source>
</reference>
<dbReference type="InterPro" id="IPR033877">
    <property type="entry name" value="Frm2/Hbn1"/>
</dbReference>
<dbReference type="GO" id="GO:0034599">
    <property type="term" value="P:cellular response to oxidative stress"/>
    <property type="evidence" value="ECO:0007669"/>
    <property type="project" value="InterPro"/>
</dbReference>
<organism evidence="5 6">
    <name type="scientific">Enterococcus alcedinis</name>
    <dbReference type="NCBI Taxonomy" id="1274384"/>
    <lineage>
        <taxon>Bacteria</taxon>
        <taxon>Bacillati</taxon>
        <taxon>Bacillota</taxon>
        <taxon>Bacilli</taxon>
        <taxon>Lactobacillales</taxon>
        <taxon>Enterococcaceae</taxon>
        <taxon>Enterococcus</taxon>
    </lineage>
</organism>
<accession>A0A917N4C1</accession>